<protein>
    <recommendedName>
        <fullName evidence="3">ELM2 domain-containing protein</fullName>
    </recommendedName>
</protein>
<dbReference type="PROSITE" id="PS51156">
    <property type="entry name" value="ELM2"/>
    <property type="match status" value="1"/>
</dbReference>
<dbReference type="Gene3D" id="4.10.1240.50">
    <property type="match status" value="1"/>
</dbReference>
<evidence type="ECO:0000259" key="3">
    <source>
        <dbReference type="PROSITE" id="PS51156"/>
    </source>
</evidence>
<evidence type="ECO:0000256" key="1">
    <source>
        <dbReference type="ARBA" id="ARBA00023242"/>
    </source>
</evidence>
<dbReference type="STRING" id="4795.A0A225WGH9"/>
<feature type="region of interest" description="Disordered" evidence="2">
    <location>
        <begin position="1"/>
        <end position="38"/>
    </location>
</feature>
<dbReference type="SMART" id="SM01189">
    <property type="entry name" value="ELM2"/>
    <property type="match status" value="1"/>
</dbReference>
<evidence type="ECO:0000313" key="4">
    <source>
        <dbReference type="EMBL" id="OWZ16816.1"/>
    </source>
</evidence>
<keyword evidence="5" id="KW-1185">Reference proteome</keyword>
<organism evidence="4 5">
    <name type="scientific">Phytophthora megakarya</name>
    <dbReference type="NCBI Taxonomy" id="4795"/>
    <lineage>
        <taxon>Eukaryota</taxon>
        <taxon>Sar</taxon>
        <taxon>Stramenopiles</taxon>
        <taxon>Oomycota</taxon>
        <taxon>Peronosporomycetes</taxon>
        <taxon>Peronosporales</taxon>
        <taxon>Peronosporaceae</taxon>
        <taxon>Phytophthora</taxon>
    </lineage>
</organism>
<gene>
    <name evidence="4" type="ORF">PHMEG_0009336</name>
</gene>
<dbReference type="Pfam" id="PF01448">
    <property type="entry name" value="ELM2"/>
    <property type="match status" value="1"/>
</dbReference>
<feature type="compositionally biased region" description="Basic and acidic residues" evidence="2">
    <location>
        <begin position="13"/>
        <end position="22"/>
    </location>
</feature>
<proteinExistence type="predicted"/>
<dbReference type="AlphaFoldDB" id="A0A225WGH9"/>
<accession>A0A225WGH9</accession>
<sequence length="207" mass="22971">MNRRGGVSDDAADERSPRERSDSVSSGAGSSGAASTASPQFVTLHSRVGKRYQAAIPELLASPADSAELLCKKQALYHPIPRFCPDKTEELGEELDKYLKLARSLRDGATFDTQEQVMTLALQHLHRFDYNATDAACSLYARHSIELPRPAGNQTMTKLTAAEEAKKWLLTFYRCMRSTKIDQTVLEQMRWGVDKICGADFDVEKAV</sequence>
<dbReference type="OrthoDB" id="784962at2759"/>
<evidence type="ECO:0000313" key="5">
    <source>
        <dbReference type="Proteomes" id="UP000198211"/>
    </source>
</evidence>
<feature type="domain" description="ELM2" evidence="3">
    <location>
        <begin position="44"/>
        <end position="143"/>
    </location>
</feature>
<reference evidence="5" key="1">
    <citation type="submission" date="2017-03" db="EMBL/GenBank/DDBJ databases">
        <title>Phytopthora megakarya and P. palmivora, two closely related causual agents of cacao black pod achieved similar genome size and gene model numbers by different mechanisms.</title>
        <authorList>
            <person name="Ali S."/>
            <person name="Shao J."/>
            <person name="Larry D.J."/>
            <person name="Kronmiller B."/>
            <person name="Shen D."/>
            <person name="Strem M.D."/>
            <person name="Melnick R.L."/>
            <person name="Guiltinan M.J."/>
            <person name="Tyler B.M."/>
            <person name="Meinhardt L.W."/>
            <person name="Bailey B.A."/>
        </authorList>
    </citation>
    <scope>NUCLEOTIDE SEQUENCE [LARGE SCALE GENOMIC DNA]</scope>
    <source>
        <strain evidence="5">zdho120</strain>
    </source>
</reference>
<dbReference type="InterPro" id="IPR000949">
    <property type="entry name" value="ELM2_dom"/>
</dbReference>
<feature type="compositionally biased region" description="Low complexity" evidence="2">
    <location>
        <begin position="23"/>
        <end position="38"/>
    </location>
</feature>
<comment type="caution">
    <text evidence="4">The sequence shown here is derived from an EMBL/GenBank/DDBJ whole genome shotgun (WGS) entry which is preliminary data.</text>
</comment>
<evidence type="ECO:0000256" key="2">
    <source>
        <dbReference type="SAM" id="MobiDB-lite"/>
    </source>
</evidence>
<keyword evidence="1" id="KW-0539">Nucleus</keyword>
<dbReference type="EMBL" id="NBNE01000864">
    <property type="protein sequence ID" value="OWZ16816.1"/>
    <property type="molecule type" value="Genomic_DNA"/>
</dbReference>
<dbReference type="Proteomes" id="UP000198211">
    <property type="component" value="Unassembled WGS sequence"/>
</dbReference>
<name>A0A225WGH9_9STRA</name>